<dbReference type="STRING" id="593907.Celgi_2941"/>
<dbReference type="OrthoDB" id="9798107at2"/>
<protein>
    <recommendedName>
        <fullName evidence="3">Restriction system protein Mrr-like N-terminal domain-containing protein</fullName>
    </recommendedName>
</protein>
<dbReference type="KEGG" id="cga:Celgi_2941"/>
<accession>F8A6E6</accession>
<reference evidence="2" key="1">
    <citation type="submission" date="2011-04" db="EMBL/GenBank/DDBJ databases">
        <title>Complete sequence of Cellvibrio gilvus ATCC 13127.</title>
        <authorList>
            <person name="Lucas S."/>
            <person name="Han J."/>
            <person name="Lapidus A."/>
            <person name="Cheng J.-F."/>
            <person name="Goodwin L."/>
            <person name="Pitluck S."/>
            <person name="Peters L."/>
            <person name="Munk A."/>
            <person name="Detter J.C."/>
            <person name="Han C."/>
            <person name="Tapia R."/>
            <person name="Land M."/>
            <person name="Hauser L."/>
            <person name="Kyrpides N."/>
            <person name="Ivanova N."/>
            <person name="Ovchinnikova G."/>
            <person name="Pagani I."/>
            <person name="Mead D."/>
            <person name="Brumm P."/>
            <person name="Woyke T."/>
        </authorList>
    </citation>
    <scope>NUCLEOTIDE SEQUENCE [LARGE SCALE GENOMIC DNA]</scope>
    <source>
        <strain evidence="2">ATCC 13127 / NRRL B-14078</strain>
    </source>
</reference>
<evidence type="ECO:0008006" key="3">
    <source>
        <dbReference type="Google" id="ProtNLM"/>
    </source>
</evidence>
<dbReference type="AlphaFoldDB" id="F8A6E6"/>
<name>F8A6E6_CELGA</name>
<organism evidence="1 2">
    <name type="scientific">Cellulomonas gilvus (strain ATCC 13127 / NRRL B-14078)</name>
    <name type="common">Cellvibrio gilvus</name>
    <dbReference type="NCBI Taxonomy" id="593907"/>
    <lineage>
        <taxon>Bacteria</taxon>
        <taxon>Bacillati</taxon>
        <taxon>Actinomycetota</taxon>
        <taxon>Actinomycetes</taxon>
        <taxon>Micrococcales</taxon>
        <taxon>Cellulomonadaceae</taxon>
        <taxon>Cellulomonas</taxon>
    </lineage>
</organism>
<dbReference type="EMBL" id="CP002665">
    <property type="protein sequence ID" value="AEI13434.1"/>
    <property type="molecule type" value="Genomic_DNA"/>
</dbReference>
<dbReference type="RefSeq" id="WP_013884951.1">
    <property type="nucleotide sequence ID" value="NC_015671.1"/>
</dbReference>
<dbReference type="eggNOG" id="ENOG5033MJZ">
    <property type="taxonomic scope" value="Bacteria"/>
</dbReference>
<dbReference type="HOGENOM" id="CLU_2585097_0_0_11"/>
<dbReference type="Proteomes" id="UP000000485">
    <property type="component" value="Chromosome"/>
</dbReference>
<sequence length="86" mass="9767">MAVRDVLRDWLVEALESLGGSGSVLEVSQEVWRLHQREIESAGDLLYTWQYDLRWAATVLRKTGVLADNSRGEPWTLARAGRARVE</sequence>
<keyword evidence="2" id="KW-1185">Reference proteome</keyword>
<gene>
    <name evidence="1" type="ordered locus">Celgi_2941</name>
</gene>
<proteinExistence type="predicted"/>
<evidence type="ECO:0000313" key="2">
    <source>
        <dbReference type="Proteomes" id="UP000000485"/>
    </source>
</evidence>
<evidence type="ECO:0000313" key="1">
    <source>
        <dbReference type="EMBL" id="AEI13434.1"/>
    </source>
</evidence>